<protein>
    <submittedName>
        <fullName evidence="2">Flavodoxin</fullName>
    </submittedName>
</protein>
<dbReference type="InterPro" id="IPR026816">
    <property type="entry name" value="Flavodoxin_dom"/>
</dbReference>
<dbReference type="InterPro" id="IPR052200">
    <property type="entry name" value="Protoporphyrinogen_IX_DH"/>
</dbReference>
<evidence type="ECO:0000259" key="1">
    <source>
        <dbReference type="PROSITE" id="PS50902"/>
    </source>
</evidence>
<dbReference type="PATRIC" id="fig|1330330.3.peg.1527"/>
<dbReference type="STRING" id="1330330.IX53_07545"/>
<dbReference type="Pfam" id="PF12724">
    <property type="entry name" value="Flavodoxin_5"/>
    <property type="match status" value="1"/>
</dbReference>
<dbReference type="OrthoDB" id="2146857at2"/>
<dbReference type="KEGG" id="kpf:IX53_07545"/>
<dbReference type="RefSeq" id="WP_047754826.1">
    <property type="nucleotide sequence ID" value="NZ_CAJUHA010000017.1"/>
</dbReference>
<dbReference type="InterPro" id="IPR008254">
    <property type="entry name" value="Flavodoxin/NO_synth"/>
</dbReference>
<dbReference type="Proteomes" id="UP000035159">
    <property type="component" value="Chromosome"/>
</dbReference>
<gene>
    <name evidence="2" type="ORF">IX53_07545</name>
</gene>
<dbReference type="AlphaFoldDB" id="A0A0G2ZC76"/>
<reference evidence="2 3" key="1">
    <citation type="submission" date="2015-04" db="EMBL/GenBank/DDBJ databases">
        <title>Complete Genome Sequence of Kosmotoga pacifica SLHLJ1.</title>
        <authorList>
            <person name="Jiang L.J."/>
            <person name="Shao Z.Z."/>
            <person name="Jebbar M."/>
        </authorList>
    </citation>
    <scope>NUCLEOTIDE SEQUENCE [LARGE SCALE GENOMIC DNA]</scope>
    <source>
        <strain evidence="2 3">SLHLJ1</strain>
    </source>
</reference>
<dbReference type="PANTHER" id="PTHR38030:SF2">
    <property type="entry name" value="PROTOPORPHYRINOGEN IX DEHYDROGENASE [QUINONE]"/>
    <property type="match status" value="1"/>
</dbReference>
<dbReference type="InterPro" id="IPR001226">
    <property type="entry name" value="Flavodoxin_CS"/>
</dbReference>
<name>A0A0G2ZC76_9BACT</name>
<dbReference type="SUPFAM" id="SSF52218">
    <property type="entry name" value="Flavoproteins"/>
    <property type="match status" value="1"/>
</dbReference>
<dbReference type="GO" id="GO:0006783">
    <property type="term" value="P:heme biosynthetic process"/>
    <property type="evidence" value="ECO:0007669"/>
    <property type="project" value="TreeGrafter"/>
</dbReference>
<organism evidence="2 3">
    <name type="scientific">Kosmotoga pacifica</name>
    <dbReference type="NCBI Taxonomy" id="1330330"/>
    <lineage>
        <taxon>Bacteria</taxon>
        <taxon>Thermotogati</taxon>
        <taxon>Thermotogota</taxon>
        <taxon>Thermotogae</taxon>
        <taxon>Kosmotogales</taxon>
        <taxon>Kosmotogaceae</taxon>
        <taxon>Kosmotoga</taxon>
    </lineage>
</organism>
<proteinExistence type="predicted"/>
<dbReference type="InterPro" id="IPR029039">
    <property type="entry name" value="Flavoprotein-like_sf"/>
</dbReference>
<accession>A0A0G2ZC76</accession>
<dbReference type="PROSITE" id="PS00201">
    <property type="entry name" value="FLAVODOXIN"/>
    <property type="match status" value="1"/>
</dbReference>
<evidence type="ECO:0000313" key="3">
    <source>
        <dbReference type="Proteomes" id="UP000035159"/>
    </source>
</evidence>
<dbReference type="GO" id="GO:0070819">
    <property type="term" value="F:menaquinone-dependent protoporphyrinogen oxidase activity"/>
    <property type="evidence" value="ECO:0007669"/>
    <property type="project" value="TreeGrafter"/>
</dbReference>
<dbReference type="EMBL" id="CP011232">
    <property type="protein sequence ID" value="AKI97691.1"/>
    <property type="molecule type" value="Genomic_DNA"/>
</dbReference>
<feature type="domain" description="Flavodoxin-like" evidence="1">
    <location>
        <begin position="3"/>
        <end position="159"/>
    </location>
</feature>
<evidence type="ECO:0000313" key="2">
    <source>
        <dbReference type="EMBL" id="AKI97691.1"/>
    </source>
</evidence>
<dbReference type="Gene3D" id="3.40.50.360">
    <property type="match status" value="1"/>
</dbReference>
<dbReference type="GO" id="GO:0009055">
    <property type="term" value="F:electron transfer activity"/>
    <property type="evidence" value="ECO:0007669"/>
    <property type="project" value="InterPro"/>
</dbReference>
<dbReference type="PANTHER" id="PTHR38030">
    <property type="entry name" value="PROTOPORPHYRINOGEN IX DEHYDROGENASE [MENAQUINONE]"/>
    <property type="match status" value="1"/>
</dbReference>
<dbReference type="PROSITE" id="PS50902">
    <property type="entry name" value="FLAVODOXIN_LIKE"/>
    <property type="match status" value="1"/>
</dbReference>
<dbReference type="GO" id="GO:0010181">
    <property type="term" value="F:FMN binding"/>
    <property type="evidence" value="ECO:0007669"/>
    <property type="project" value="InterPro"/>
</dbReference>
<keyword evidence="3" id="KW-1185">Reference proteome</keyword>
<sequence>MKVLILYSSKTGTTEKCARILSECLGSESSVVNLANAGRVDLSKFDGVILGSYIRVSKAPRKVRNFVEKNLELLKKKRLGVFLCMGETPDRFEEFLSNNFSKDFLDSCYVKGYFGGEFNFKKMGFLTRKVVQKISEGRELPFVREENIEKFAKDFEMEG</sequence>